<dbReference type="EMBL" id="CP020559">
    <property type="protein sequence ID" value="ARE87369.1"/>
    <property type="molecule type" value="Genomic_DNA"/>
</dbReference>
<reference evidence="1 3" key="1">
    <citation type="submission" date="2016-10" db="EMBL/GenBank/DDBJ databases">
        <title>Complete Genome Sequence of Acetogen Clostridium formicoaceticum ATCC 27076.</title>
        <authorList>
            <person name="Bao T."/>
            <person name="Cheng C."/>
            <person name="Zhao J."/>
            <person name="Yang S.-T."/>
            <person name="Wang J."/>
            <person name="Wang M."/>
        </authorList>
    </citation>
    <scope>NUCLEOTIDE SEQUENCE [LARGE SCALE GENOMIC DNA]</scope>
    <source>
        <strain evidence="1 3">ATCC 27076</strain>
    </source>
</reference>
<dbReference type="EMBL" id="CP017603">
    <property type="protein sequence ID" value="AOY76889.1"/>
    <property type="molecule type" value="Genomic_DNA"/>
</dbReference>
<name>A0AAC9RKK3_9CLOT</name>
<evidence type="ECO:0000313" key="2">
    <source>
        <dbReference type="EMBL" id="ARE87369.1"/>
    </source>
</evidence>
<proteinExistence type="predicted"/>
<dbReference type="KEGG" id="cfm:BJL90_14125"/>
<protein>
    <submittedName>
        <fullName evidence="2">Uncharacterized protein</fullName>
    </submittedName>
</protein>
<evidence type="ECO:0000313" key="3">
    <source>
        <dbReference type="Proteomes" id="UP000177894"/>
    </source>
</evidence>
<dbReference type="RefSeq" id="WP_070969276.1">
    <property type="nucleotide sequence ID" value="NZ_CP017603.1"/>
</dbReference>
<evidence type="ECO:0000313" key="4">
    <source>
        <dbReference type="Proteomes" id="UP000192478"/>
    </source>
</evidence>
<evidence type="ECO:0000313" key="1">
    <source>
        <dbReference type="EMBL" id="AOY76889.1"/>
    </source>
</evidence>
<keyword evidence="3" id="KW-1185">Reference proteome</keyword>
<gene>
    <name evidence="1" type="ORF">BJL90_14125</name>
    <name evidence="2" type="ORF">CLFO_17690</name>
</gene>
<dbReference type="Proteomes" id="UP000192478">
    <property type="component" value="Chromosome"/>
</dbReference>
<sequence length="105" mass="12569">MKENDNTVDFDPIALERFKNSINNRYRKIFGCLEDDYETIAEILGVPLSKNKKKLKEDIVNKFMEKFVWDMAFSTRKEKEKITNEITNNIHRIINRLEKELENSK</sequence>
<reference evidence="2 4" key="2">
    <citation type="submission" date="2017-03" db="EMBL/GenBank/DDBJ databases">
        <title>Complete sequence of Clostridium formicaceticum DSM 92.</title>
        <authorList>
            <person name="Poehlein A."/>
            <person name="Karl M."/>
            <person name="Bengelsdorf F.R."/>
            <person name="Duerre P."/>
            <person name="Daniel R."/>
        </authorList>
    </citation>
    <scope>NUCLEOTIDE SEQUENCE [LARGE SCALE GENOMIC DNA]</scope>
    <source>
        <strain evidence="2 4">DSM 92</strain>
    </source>
</reference>
<accession>A0AAC9RKK3</accession>
<dbReference type="Proteomes" id="UP000177894">
    <property type="component" value="Chromosome"/>
</dbReference>
<organism evidence="2 4">
    <name type="scientific">Clostridium formicaceticum</name>
    <dbReference type="NCBI Taxonomy" id="1497"/>
    <lineage>
        <taxon>Bacteria</taxon>
        <taxon>Bacillati</taxon>
        <taxon>Bacillota</taxon>
        <taxon>Clostridia</taxon>
        <taxon>Eubacteriales</taxon>
        <taxon>Clostridiaceae</taxon>
        <taxon>Clostridium</taxon>
    </lineage>
</organism>
<dbReference type="AlphaFoldDB" id="A0AAC9RKK3"/>